<dbReference type="Gene3D" id="1.20.120.910">
    <property type="entry name" value="DksA, coiled-coil domain"/>
    <property type="match status" value="1"/>
</dbReference>
<evidence type="ECO:0000256" key="1">
    <source>
        <dbReference type="ARBA" id="ARBA00022723"/>
    </source>
</evidence>
<keyword evidence="3" id="KW-0862">Zinc</keyword>
<evidence type="ECO:0000256" key="3">
    <source>
        <dbReference type="ARBA" id="ARBA00022833"/>
    </source>
</evidence>
<dbReference type="EMBL" id="FNHG01000005">
    <property type="protein sequence ID" value="SDM10607.1"/>
    <property type="molecule type" value="Genomic_DNA"/>
</dbReference>
<keyword evidence="1" id="KW-0479">Metal-binding</keyword>
<dbReference type="GO" id="GO:0008270">
    <property type="term" value="F:zinc ion binding"/>
    <property type="evidence" value="ECO:0007669"/>
    <property type="project" value="UniProtKB-KW"/>
</dbReference>
<dbReference type="PANTHER" id="PTHR33823">
    <property type="entry name" value="RNA POLYMERASE-BINDING TRANSCRIPTION FACTOR DKSA-RELATED"/>
    <property type="match status" value="1"/>
</dbReference>
<keyword evidence="7" id="KW-1185">Reference proteome</keyword>
<feature type="zinc finger region" description="dksA C4-type" evidence="4">
    <location>
        <begin position="81"/>
        <end position="105"/>
    </location>
</feature>
<reference evidence="6 7" key="1">
    <citation type="submission" date="2016-10" db="EMBL/GenBank/DDBJ databases">
        <authorList>
            <person name="de Groot N.N."/>
        </authorList>
    </citation>
    <scope>NUCLEOTIDE SEQUENCE [LARGE SCALE GENOMIC DNA]</scope>
    <source>
        <strain evidence="6 7">DSM 16077</strain>
    </source>
</reference>
<protein>
    <submittedName>
        <fullName evidence="6">Transcriptional regulator, TraR/DksA family</fullName>
    </submittedName>
</protein>
<evidence type="ECO:0000313" key="6">
    <source>
        <dbReference type="EMBL" id="SDM10607.1"/>
    </source>
</evidence>
<dbReference type="InterPro" id="IPR000962">
    <property type="entry name" value="Znf_DskA_TraR"/>
</dbReference>
<dbReference type="RefSeq" id="WP_091768269.1">
    <property type="nucleotide sequence ID" value="NZ_FNHG01000005.1"/>
</dbReference>
<keyword evidence="2" id="KW-0863">Zinc-finger</keyword>
<name>A0A1G9QJC3_9PROT</name>
<dbReference type="PROSITE" id="PS51128">
    <property type="entry name" value="ZF_DKSA_2"/>
    <property type="match status" value="1"/>
</dbReference>
<evidence type="ECO:0000256" key="4">
    <source>
        <dbReference type="PROSITE-ProRule" id="PRU00510"/>
    </source>
</evidence>
<dbReference type="OrthoDB" id="1121111at2"/>
<dbReference type="Pfam" id="PF01258">
    <property type="entry name" value="zf-dskA_traR"/>
    <property type="match status" value="1"/>
</dbReference>
<sequence length="106" mass="11685">MAQDPRASLLALKAELLALSEASTGDREPVELDQQSIGRLSRLDSMQVQAMARASDVRRIQEIRRIEAALKRVDEDEYGWCVECGEAIDPKRLEIDLAAARCAGCA</sequence>
<accession>A0A1G9QJC3</accession>
<dbReference type="AlphaFoldDB" id="A0A1G9QJC3"/>
<feature type="domain" description="Zinc finger DksA/TraR C4-type" evidence="5">
    <location>
        <begin position="78"/>
        <end position="106"/>
    </location>
</feature>
<proteinExistence type="predicted"/>
<evidence type="ECO:0000259" key="5">
    <source>
        <dbReference type="Pfam" id="PF01258"/>
    </source>
</evidence>
<dbReference type="Proteomes" id="UP000199759">
    <property type="component" value="Unassembled WGS sequence"/>
</dbReference>
<organism evidence="6 7">
    <name type="scientific">Maricaulis salignorans</name>
    <dbReference type="NCBI Taxonomy" id="144026"/>
    <lineage>
        <taxon>Bacteria</taxon>
        <taxon>Pseudomonadati</taxon>
        <taxon>Pseudomonadota</taxon>
        <taxon>Alphaproteobacteria</taxon>
        <taxon>Maricaulales</taxon>
        <taxon>Maricaulaceae</taxon>
        <taxon>Maricaulis</taxon>
    </lineage>
</organism>
<gene>
    <name evidence="6" type="ORF">SAMN04488568_10527</name>
</gene>
<evidence type="ECO:0000313" key="7">
    <source>
        <dbReference type="Proteomes" id="UP000199759"/>
    </source>
</evidence>
<evidence type="ECO:0000256" key="2">
    <source>
        <dbReference type="ARBA" id="ARBA00022771"/>
    </source>
</evidence>
<dbReference type="STRING" id="144026.SAMN04488568_10527"/>